<comment type="subunit">
    <text evidence="3">The glycine cleavage system is composed of four proteins: P, T, L and H.</text>
</comment>
<evidence type="ECO:0000259" key="5">
    <source>
        <dbReference type="PROSITE" id="PS50968"/>
    </source>
</evidence>
<dbReference type="PROSITE" id="PS50968">
    <property type="entry name" value="BIOTINYL_LIPOYL"/>
    <property type="match status" value="1"/>
</dbReference>
<comment type="similarity">
    <text evidence="1 3">Belongs to the GcvH family.</text>
</comment>
<evidence type="ECO:0000313" key="8">
    <source>
        <dbReference type="Proteomes" id="UP000060043"/>
    </source>
</evidence>
<feature type="domain" description="Lipoyl-binding" evidence="5">
    <location>
        <begin position="30"/>
        <end position="112"/>
    </location>
</feature>
<dbReference type="SUPFAM" id="SSF51230">
    <property type="entry name" value="Single hybrid motif"/>
    <property type="match status" value="1"/>
</dbReference>
<evidence type="ECO:0000313" key="9">
    <source>
        <dbReference type="Proteomes" id="UP000065473"/>
    </source>
</evidence>
<organism evidence="7 8">
    <name type="scientific">Sulfolobus acidocaldarius</name>
    <dbReference type="NCBI Taxonomy" id="2285"/>
    <lineage>
        <taxon>Archaea</taxon>
        <taxon>Thermoproteota</taxon>
        <taxon>Thermoprotei</taxon>
        <taxon>Sulfolobales</taxon>
        <taxon>Sulfolobaceae</taxon>
        <taxon>Sulfolobus</taxon>
    </lineage>
</organism>
<comment type="function">
    <text evidence="3">The glycine cleavage system catalyzes the degradation of glycine. The H protein shuttles the methylamine group of glycine from the P protein to the T protein.</text>
</comment>
<dbReference type="GeneID" id="78441729"/>
<sequence>MSVVIDGKYLILKDRHYTETDEWILINGNIATVGITDYAQKKLKDIVGIELPQVGREVTIGEQVAVVESVKAAADIFSPLSGSVLEVNKELQSSPETINKDPYGRGWIFKLKIKDEKEVSKLLNFEQYIISIKQREGI</sequence>
<dbReference type="InterPro" id="IPR003016">
    <property type="entry name" value="2-oxoA_DH_lipoyl-BS"/>
</dbReference>
<dbReference type="EMBL" id="CP013694">
    <property type="protein sequence ID" value="ALU30430.1"/>
    <property type="molecule type" value="Genomic_DNA"/>
</dbReference>
<evidence type="ECO:0000313" key="7">
    <source>
        <dbReference type="EMBL" id="ALU31151.1"/>
    </source>
</evidence>
<evidence type="ECO:0000256" key="3">
    <source>
        <dbReference type="HAMAP-Rule" id="MF_00272"/>
    </source>
</evidence>
<evidence type="ECO:0000256" key="2">
    <source>
        <dbReference type="ARBA" id="ARBA00022823"/>
    </source>
</evidence>
<dbReference type="GeneID" id="14551885"/>
<dbReference type="CDD" id="cd06848">
    <property type="entry name" value="GCS_H"/>
    <property type="match status" value="1"/>
</dbReference>
<dbReference type="GO" id="GO:0009249">
    <property type="term" value="P:protein lipoylation"/>
    <property type="evidence" value="ECO:0007669"/>
    <property type="project" value="TreeGrafter"/>
</dbReference>
<dbReference type="Proteomes" id="UP000060043">
    <property type="component" value="Chromosome"/>
</dbReference>
<dbReference type="OMA" id="KEHEWIR"/>
<evidence type="ECO:0000256" key="1">
    <source>
        <dbReference type="ARBA" id="ARBA00009249"/>
    </source>
</evidence>
<evidence type="ECO:0000313" key="6">
    <source>
        <dbReference type="EMBL" id="ALU30430.1"/>
    </source>
</evidence>
<dbReference type="InterPro" id="IPR002930">
    <property type="entry name" value="GCV_H"/>
</dbReference>
<evidence type="ECO:0000256" key="4">
    <source>
        <dbReference type="PIRSR" id="PIRSR617453-50"/>
    </source>
</evidence>
<dbReference type="GO" id="GO:0019464">
    <property type="term" value="P:glycine decarboxylation via glycine cleavage system"/>
    <property type="evidence" value="ECO:0007669"/>
    <property type="project" value="UniProtKB-UniRule"/>
</dbReference>
<dbReference type="InterPro" id="IPR011053">
    <property type="entry name" value="Single_hybrid_motif"/>
</dbReference>
<dbReference type="PANTHER" id="PTHR11715">
    <property type="entry name" value="GLYCINE CLEAVAGE SYSTEM H PROTEIN"/>
    <property type="match status" value="1"/>
</dbReference>
<dbReference type="HAMAP" id="MF_00272">
    <property type="entry name" value="GcvH"/>
    <property type="match status" value="1"/>
</dbReference>
<dbReference type="PROSITE" id="PS00189">
    <property type="entry name" value="LIPOYL"/>
    <property type="match status" value="1"/>
</dbReference>
<dbReference type="OrthoDB" id="9810at2157"/>
<dbReference type="SMR" id="A0A0U3H8A3"/>
<gene>
    <name evidence="3" type="primary">gcvH</name>
    <name evidence="6" type="ORF">ATY89_11085</name>
    <name evidence="7" type="ORF">ATZ20_02640</name>
</gene>
<dbReference type="Proteomes" id="UP000065473">
    <property type="component" value="Chromosome"/>
</dbReference>
<protein>
    <recommendedName>
        <fullName evidence="3">Probable glycine cleavage system H protein</fullName>
    </recommendedName>
</protein>
<dbReference type="AlphaFoldDB" id="A0A0U3H8A3"/>
<dbReference type="InterPro" id="IPR017453">
    <property type="entry name" value="GCV_H_sub"/>
</dbReference>
<accession>A0A0U3H8A3</accession>
<dbReference type="Gene3D" id="2.40.50.100">
    <property type="match status" value="1"/>
</dbReference>
<feature type="modified residue" description="N6-lipoyllysine" evidence="3 4">
    <location>
        <position position="71"/>
    </location>
</feature>
<dbReference type="PaxDb" id="1435377-SUSAZ_06620"/>
<dbReference type="EMBL" id="CP013695">
    <property type="protein sequence ID" value="ALU31151.1"/>
    <property type="molecule type" value="Genomic_DNA"/>
</dbReference>
<dbReference type="GO" id="GO:0005737">
    <property type="term" value="C:cytoplasm"/>
    <property type="evidence" value="ECO:0007669"/>
    <property type="project" value="TreeGrafter"/>
</dbReference>
<dbReference type="Pfam" id="PF01597">
    <property type="entry name" value="GCV_H"/>
    <property type="match status" value="1"/>
</dbReference>
<dbReference type="PANTHER" id="PTHR11715:SF3">
    <property type="entry name" value="GLYCINE CLEAVAGE SYSTEM H PROTEIN-RELATED"/>
    <property type="match status" value="1"/>
</dbReference>
<keyword evidence="2 3" id="KW-0450">Lipoyl</keyword>
<dbReference type="InterPro" id="IPR033753">
    <property type="entry name" value="GCV_H/Fam206"/>
</dbReference>
<comment type="cofactor">
    <cofactor evidence="3">
        <name>(R)-lipoate</name>
        <dbReference type="ChEBI" id="CHEBI:83088"/>
    </cofactor>
    <text evidence="3">Binds 1 lipoyl cofactor covalently.</text>
</comment>
<dbReference type="NCBIfam" id="TIGR00527">
    <property type="entry name" value="gcvH"/>
    <property type="match status" value="1"/>
</dbReference>
<dbReference type="GO" id="GO:0005960">
    <property type="term" value="C:glycine cleavage complex"/>
    <property type="evidence" value="ECO:0007669"/>
    <property type="project" value="InterPro"/>
</dbReference>
<proteinExistence type="inferred from homology"/>
<dbReference type="STRING" id="1435377.SUSAZ_06620"/>
<dbReference type="RefSeq" id="WP_011278219.1">
    <property type="nucleotide sequence ID" value="NZ_BHWZ01000003.1"/>
</dbReference>
<reference evidence="8 9" key="1">
    <citation type="submission" date="2015-12" db="EMBL/GenBank/DDBJ databases">
        <title>A stable core within a dynamic pangenome in Sulfolobus acidocaldarius.</title>
        <authorList>
            <person name="Anderson R."/>
            <person name="Kouris A."/>
            <person name="Seward C."/>
            <person name="Campbell K."/>
            <person name="Whitaker R."/>
        </authorList>
    </citation>
    <scope>NUCLEOTIDE SEQUENCE [LARGE SCALE GENOMIC DNA]</scope>
    <source>
        <strain evidence="6 9">GG12-C01-09</strain>
        <strain evidence="7 8">NG05B_CO5_07</strain>
    </source>
</reference>
<name>A0A0U3H8A3_9CREN</name>
<dbReference type="NCBIfam" id="NF002270">
    <property type="entry name" value="PRK01202.1"/>
    <property type="match status" value="1"/>
</dbReference>
<dbReference type="InterPro" id="IPR000089">
    <property type="entry name" value="Biotin_lipoyl"/>
</dbReference>